<evidence type="ECO:0000313" key="4">
    <source>
        <dbReference type="Proteomes" id="UP000292445"/>
    </source>
</evidence>
<dbReference type="OrthoDB" id="8679100at2"/>
<dbReference type="PIRSF" id="PIRSF017082">
    <property type="entry name" value="YflP"/>
    <property type="match status" value="1"/>
</dbReference>
<dbReference type="InterPro" id="IPR005064">
    <property type="entry name" value="BUG"/>
</dbReference>
<evidence type="ECO:0000313" key="3">
    <source>
        <dbReference type="EMBL" id="RZS85416.1"/>
    </source>
</evidence>
<comment type="caution">
    <text evidence="3">The sequence shown here is derived from an EMBL/GenBank/DDBJ whole genome shotgun (WGS) entry which is preliminary data.</text>
</comment>
<dbReference type="PANTHER" id="PTHR42928:SF5">
    <property type="entry name" value="BLR1237 PROTEIN"/>
    <property type="match status" value="1"/>
</dbReference>
<dbReference type="Gene3D" id="3.40.190.150">
    <property type="entry name" value="Bordetella uptake gene, domain 1"/>
    <property type="match status" value="1"/>
</dbReference>
<comment type="similarity">
    <text evidence="1">Belongs to the UPF0065 (bug) family.</text>
</comment>
<sequence>MSSLNKVRVCAGVVAALFMAAMQQGHAETRFPTKAVRIVVGFTPGGAADQTARIMAEKLAEKWKPHAVVVENVIGAGGNIGALNVHRSAPDGHTLLLVSNTHAINRVLYTETEFDITKDFAFAGMMTSSAIVIAVNPKAKVKTMPELLAKMEREKGEMNYLTCGAATAHHFAMELIKVETHTKAVHVPHRGCSPAVVDAVAGHVDTVVATMPTVLPFIKSGKLVPIAVTSAKRSESAKDIPTVAESGIPALKNFSVENYYGLAAPAGTPKDVVARIESDVRQALESPETRAKLLGAGLDVFFLDSAQSADLIKRDVASYGAAARTAGIKAE</sequence>
<evidence type="ECO:0000256" key="2">
    <source>
        <dbReference type="SAM" id="SignalP"/>
    </source>
</evidence>
<feature type="signal peptide" evidence="2">
    <location>
        <begin position="1"/>
        <end position="27"/>
    </location>
</feature>
<dbReference type="SUPFAM" id="SSF53850">
    <property type="entry name" value="Periplasmic binding protein-like II"/>
    <property type="match status" value="1"/>
</dbReference>
<keyword evidence="2" id="KW-0732">Signal</keyword>
<dbReference type="PANTHER" id="PTHR42928">
    <property type="entry name" value="TRICARBOXYLATE-BINDING PROTEIN"/>
    <property type="match status" value="1"/>
</dbReference>
<dbReference type="Pfam" id="PF03401">
    <property type="entry name" value="TctC"/>
    <property type="match status" value="1"/>
</dbReference>
<protein>
    <submittedName>
        <fullName evidence="3">Tripartite-type tricarboxylate transporter receptor subunit TctC</fullName>
    </submittedName>
</protein>
<feature type="chain" id="PRO_5020380735" evidence="2">
    <location>
        <begin position="28"/>
        <end position="331"/>
    </location>
</feature>
<dbReference type="Gene3D" id="3.40.190.10">
    <property type="entry name" value="Periplasmic binding protein-like II"/>
    <property type="match status" value="1"/>
</dbReference>
<dbReference type="Proteomes" id="UP000292445">
    <property type="component" value="Unassembled WGS sequence"/>
</dbReference>
<gene>
    <name evidence="3" type="ORF">EV675_1440</name>
</gene>
<evidence type="ECO:0000256" key="1">
    <source>
        <dbReference type="ARBA" id="ARBA00006987"/>
    </source>
</evidence>
<keyword evidence="4" id="KW-1185">Reference proteome</keyword>
<dbReference type="AlphaFoldDB" id="A0A4Q7NKH4"/>
<keyword evidence="3" id="KW-0675">Receptor</keyword>
<organism evidence="3 4">
    <name type="scientific">Pigmentiphaga kullae</name>
    <dbReference type="NCBI Taxonomy" id="151784"/>
    <lineage>
        <taxon>Bacteria</taxon>
        <taxon>Pseudomonadati</taxon>
        <taxon>Pseudomonadota</taxon>
        <taxon>Betaproteobacteria</taxon>
        <taxon>Burkholderiales</taxon>
        <taxon>Alcaligenaceae</taxon>
        <taxon>Pigmentiphaga</taxon>
    </lineage>
</organism>
<dbReference type="InterPro" id="IPR042100">
    <property type="entry name" value="Bug_dom1"/>
</dbReference>
<name>A0A4Q7NKH4_9BURK</name>
<reference evidence="3 4" key="1">
    <citation type="submission" date="2019-02" db="EMBL/GenBank/DDBJ databases">
        <title>Genomic Encyclopedia of Type Strains, Phase IV (KMG-IV): sequencing the most valuable type-strain genomes for metagenomic binning, comparative biology and taxonomic classification.</title>
        <authorList>
            <person name="Goeker M."/>
        </authorList>
    </citation>
    <scope>NUCLEOTIDE SEQUENCE [LARGE SCALE GENOMIC DNA]</scope>
    <source>
        <strain evidence="3 4">K24</strain>
    </source>
</reference>
<accession>A0A4Q7NKH4</accession>
<proteinExistence type="inferred from homology"/>
<dbReference type="RefSeq" id="WP_130356633.1">
    <property type="nucleotide sequence ID" value="NZ_SGXC01000001.1"/>
</dbReference>
<dbReference type="EMBL" id="SGXC01000001">
    <property type="protein sequence ID" value="RZS85416.1"/>
    <property type="molecule type" value="Genomic_DNA"/>
</dbReference>